<dbReference type="InterPro" id="IPR033116">
    <property type="entry name" value="TRYPSIN_SER"/>
</dbReference>
<keyword evidence="3" id="KW-1015">Disulfide bond</keyword>
<evidence type="ECO:0000313" key="8">
    <source>
        <dbReference type="Proteomes" id="UP000694388"/>
    </source>
</evidence>
<dbReference type="PANTHER" id="PTHR24252">
    <property type="entry name" value="ACROSIN-RELATED"/>
    <property type="match status" value="1"/>
</dbReference>
<dbReference type="FunFam" id="2.40.10.10:FF:000068">
    <property type="entry name" value="transmembrane protease serine 2"/>
    <property type="match status" value="1"/>
</dbReference>
<dbReference type="SMART" id="SM00020">
    <property type="entry name" value="Tryp_SPc"/>
    <property type="match status" value="1"/>
</dbReference>
<dbReference type="PRINTS" id="PR00722">
    <property type="entry name" value="CHYMOTRYPSIN"/>
</dbReference>
<dbReference type="PROSITE" id="PS00135">
    <property type="entry name" value="TRYPSIN_SER"/>
    <property type="match status" value="1"/>
</dbReference>
<dbReference type="InterPro" id="IPR009003">
    <property type="entry name" value="Peptidase_S1_PA"/>
</dbReference>
<proteinExistence type="inferred from homology"/>
<feature type="chain" id="PRO_5034951570" description="Peptidase S1 domain-containing protein" evidence="5">
    <location>
        <begin position="29"/>
        <end position="279"/>
    </location>
</feature>
<evidence type="ECO:0000259" key="6">
    <source>
        <dbReference type="PROSITE" id="PS50240"/>
    </source>
</evidence>
<keyword evidence="5" id="KW-0732">Signal</keyword>
<dbReference type="AlphaFoldDB" id="A0A8C4N6N1"/>
<dbReference type="CDD" id="cd00190">
    <property type="entry name" value="Tryp_SPc"/>
    <property type="match status" value="1"/>
</dbReference>
<reference evidence="7" key="2">
    <citation type="submission" date="2025-09" db="UniProtKB">
        <authorList>
            <consortium name="Ensembl"/>
        </authorList>
    </citation>
    <scope>IDENTIFICATION</scope>
</reference>
<dbReference type="InterPro" id="IPR043504">
    <property type="entry name" value="Peptidase_S1_PA_chymotrypsin"/>
</dbReference>
<dbReference type="GeneTree" id="ENSGT00940000164655"/>
<dbReference type="FunFam" id="2.40.10.10:FF:000002">
    <property type="entry name" value="Transmembrane protease serine"/>
    <property type="match status" value="1"/>
</dbReference>
<protein>
    <recommendedName>
        <fullName evidence="6">Peptidase S1 domain-containing protein</fullName>
    </recommendedName>
</protein>
<keyword evidence="2" id="KW-0720">Serine protease</keyword>
<organism evidence="7 8">
    <name type="scientific">Eptatretus burgeri</name>
    <name type="common">Inshore hagfish</name>
    <dbReference type="NCBI Taxonomy" id="7764"/>
    <lineage>
        <taxon>Eukaryota</taxon>
        <taxon>Metazoa</taxon>
        <taxon>Chordata</taxon>
        <taxon>Craniata</taxon>
        <taxon>Vertebrata</taxon>
        <taxon>Cyclostomata</taxon>
        <taxon>Myxini</taxon>
        <taxon>Myxiniformes</taxon>
        <taxon>Myxinidae</taxon>
        <taxon>Eptatretinae</taxon>
        <taxon>Eptatretus</taxon>
    </lineage>
</organism>
<keyword evidence="1" id="KW-0645">Protease</keyword>
<feature type="domain" description="Peptidase S1" evidence="6">
    <location>
        <begin position="35"/>
        <end position="265"/>
    </location>
</feature>
<evidence type="ECO:0000256" key="3">
    <source>
        <dbReference type="ARBA" id="ARBA00023157"/>
    </source>
</evidence>
<accession>A0A8C4N6N1</accession>
<comment type="similarity">
    <text evidence="4">Belongs to the peptidase S1 family. CLIP subfamily.</text>
</comment>
<dbReference type="Ensembl" id="ENSEBUT00000002271.1">
    <property type="protein sequence ID" value="ENSEBUP00000001928.1"/>
    <property type="gene ID" value="ENSEBUG00000001533.1"/>
</dbReference>
<sequence>MFVVRMLTSWRDSLTLAVIFMSPHVVSQRSTDVWVGPGKSWIHCIMGCGAWPWQASLQVNRNHICGAVVISNRWLLTARHCLNERCLSVLLDTLNLDNQDALRVGVSKVIQHPGENHDNDLALLELQDPLDMTSCSSRNVRPIALPLQWQRWNYSRCYITGWGSLHYSGPSQKSLNEGIVRIVKASECKMLGNDENESGKLCAGQPLGGVDACKGDSGGPLVCEEREDHWVLIGLTSYGRGCGGSFHGVYTRVMAYLKWIRVQVQEDVSCDKRQLSTVS</sequence>
<evidence type="ECO:0000313" key="7">
    <source>
        <dbReference type="Ensembl" id="ENSEBUP00000001928.1"/>
    </source>
</evidence>
<dbReference type="PANTHER" id="PTHR24252:SF7">
    <property type="entry name" value="HYALIN"/>
    <property type="match status" value="1"/>
</dbReference>
<dbReference type="SUPFAM" id="SSF50494">
    <property type="entry name" value="Trypsin-like serine proteases"/>
    <property type="match status" value="1"/>
</dbReference>
<keyword evidence="8" id="KW-1185">Reference proteome</keyword>
<dbReference type="Pfam" id="PF00089">
    <property type="entry name" value="Trypsin"/>
    <property type="match status" value="1"/>
</dbReference>
<dbReference type="Proteomes" id="UP000694388">
    <property type="component" value="Unplaced"/>
</dbReference>
<dbReference type="GO" id="GO:0006508">
    <property type="term" value="P:proteolysis"/>
    <property type="evidence" value="ECO:0007669"/>
    <property type="project" value="UniProtKB-KW"/>
</dbReference>
<dbReference type="InterPro" id="IPR001254">
    <property type="entry name" value="Trypsin_dom"/>
</dbReference>
<dbReference type="Gene3D" id="2.40.10.10">
    <property type="entry name" value="Trypsin-like serine proteases"/>
    <property type="match status" value="1"/>
</dbReference>
<evidence type="ECO:0000256" key="2">
    <source>
        <dbReference type="ARBA" id="ARBA00022825"/>
    </source>
</evidence>
<name>A0A8C4N6N1_EPTBU</name>
<dbReference type="PROSITE" id="PS50240">
    <property type="entry name" value="TRYPSIN_DOM"/>
    <property type="match status" value="1"/>
</dbReference>
<reference evidence="7" key="1">
    <citation type="submission" date="2025-08" db="UniProtKB">
        <authorList>
            <consortium name="Ensembl"/>
        </authorList>
    </citation>
    <scope>IDENTIFICATION</scope>
</reference>
<evidence type="ECO:0000256" key="4">
    <source>
        <dbReference type="ARBA" id="ARBA00024195"/>
    </source>
</evidence>
<dbReference type="InterPro" id="IPR001314">
    <property type="entry name" value="Peptidase_S1A"/>
</dbReference>
<feature type="signal peptide" evidence="5">
    <location>
        <begin position="1"/>
        <end position="28"/>
    </location>
</feature>
<evidence type="ECO:0000256" key="1">
    <source>
        <dbReference type="ARBA" id="ARBA00022670"/>
    </source>
</evidence>
<dbReference type="GO" id="GO:0004252">
    <property type="term" value="F:serine-type endopeptidase activity"/>
    <property type="evidence" value="ECO:0007669"/>
    <property type="project" value="InterPro"/>
</dbReference>
<keyword evidence="2" id="KW-0378">Hydrolase</keyword>
<evidence type="ECO:0000256" key="5">
    <source>
        <dbReference type="SAM" id="SignalP"/>
    </source>
</evidence>